<feature type="region of interest" description="Disordered" evidence="1">
    <location>
        <begin position="1"/>
        <end position="20"/>
    </location>
</feature>
<dbReference type="EMBL" id="AP035768">
    <property type="protein sequence ID" value="BFO13780.1"/>
    <property type="molecule type" value="Genomic_DNA"/>
</dbReference>
<sequence length="94" mass="9648">MDRWTGGPVDRWTGGADRAQEAAAGGALEAATVGNVAYGGLALAGPRDPAPVWRLRDPRPGAPARSPNVNLAPAARVSQGGSPVCVVRARRVRP</sequence>
<feature type="region of interest" description="Disordered" evidence="1">
    <location>
        <begin position="47"/>
        <end position="69"/>
    </location>
</feature>
<evidence type="ECO:0000256" key="1">
    <source>
        <dbReference type="SAM" id="MobiDB-lite"/>
    </source>
</evidence>
<proteinExistence type="predicted"/>
<reference evidence="2" key="1">
    <citation type="submission" date="2024-06" db="EMBL/GenBank/DDBJ databases">
        <authorList>
            <consortium name="consrtm"/>
            <person name="Uemura M."/>
            <person name="Terahara T."/>
        </authorList>
    </citation>
    <scope>NUCLEOTIDE SEQUENCE</scope>
    <source>
        <strain evidence="2">KM77-8</strain>
    </source>
</reference>
<reference evidence="2" key="2">
    <citation type="submission" date="2024-07" db="EMBL/GenBank/DDBJ databases">
        <title>Streptomyces haneummycinica sp. nov., a new antibiotic-producing actinobacterium isolated from marine sediment.</title>
        <authorList>
            <person name="Uemura M."/>
            <person name="Hamada M."/>
            <person name="Hirano S."/>
            <person name="Kobayashi K."/>
            <person name="Ohshiro T."/>
            <person name="Kobayashi T."/>
            <person name="Terahara T."/>
        </authorList>
    </citation>
    <scope>NUCLEOTIDE SEQUENCE</scope>
    <source>
        <strain evidence="2">KM77-8</strain>
    </source>
</reference>
<organism evidence="2">
    <name type="scientific">Streptomyces haneummycinicus</name>
    <dbReference type="NCBI Taxonomy" id="3074435"/>
    <lineage>
        <taxon>Bacteria</taxon>
        <taxon>Bacillati</taxon>
        <taxon>Actinomycetota</taxon>
        <taxon>Actinomycetes</taxon>
        <taxon>Kitasatosporales</taxon>
        <taxon>Streptomycetaceae</taxon>
        <taxon>Streptomyces</taxon>
    </lineage>
</organism>
<evidence type="ECO:0000313" key="2">
    <source>
        <dbReference type="EMBL" id="BFO13780.1"/>
    </source>
</evidence>
<name>A0AAT9H8R2_9ACTN</name>
<accession>A0AAT9H8R2</accession>
<protein>
    <submittedName>
        <fullName evidence="2">Uncharacterized protein</fullName>
    </submittedName>
</protein>
<dbReference type="AlphaFoldDB" id="A0AAT9H8R2"/>
<gene>
    <name evidence="2" type="ORF">SHKM778_01680</name>
</gene>